<name>A0A9W4SFF2_9GLOM</name>
<evidence type="ECO:0000256" key="1">
    <source>
        <dbReference type="SAM" id="MobiDB-lite"/>
    </source>
</evidence>
<dbReference type="EMBL" id="CAMKVN010000399">
    <property type="protein sequence ID" value="CAI2167519.1"/>
    <property type="molecule type" value="Genomic_DNA"/>
</dbReference>
<dbReference type="AlphaFoldDB" id="A0A9W4SFF2"/>
<feature type="compositionally biased region" description="Pro residues" evidence="1">
    <location>
        <begin position="105"/>
        <end position="123"/>
    </location>
</feature>
<feature type="compositionally biased region" description="Low complexity" evidence="1">
    <location>
        <begin position="92"/>
        <end position="104"/>
    </location>
</feature>
<feature type="region of interest" description="Disordered" evidence="1">
    <location>
        <begin position="90"/>
        <end position="129"/>
    </location>
</feature>
<dbReference type="OrthoDB" id="2433628at2759"/>
<comment type="caution">
    <text evidence="2">The sequence shown here is derived from an EMBL/GenBank/DDBJ whole genome shotgun (WGS) entry which is preliminary data.</text>
</comment>
<keyword evidence="3" id="KW-1185">Reference proteome</keyword>
<gene>
    <name evidence="2" type="ORF">FWILDA_LOCUS3115</name>
</gene>
<protein>
    <submittedName>
        <fullName evidence="2">8046_t:CDS:1</fullName>
    </submittedName>
</protein>
<organism evidence="2 3">
    <name type="scientific">Funneliformis geosporum</name>
    <dbReference type="NCBI Taxonomy" id="1117311"/>
    <lineage>
        <taxon>Eukaryota</taxon>
        <taxon>Fungi</taxon>
        <taxon>Fungi incertae sedis</taxon>
        <taxon>Mucoromycota</taxon>
        <taxon>Glomeromycotina</taxon>
        <taxon>Glomeromycetes</taxon>
        <taxon>Glomerales</taxon>
        <taxon>Glomeraceae</taxon>
        <taxon>Funneliformis</taxon>
    </lineage>
</organism>
<sequence length="231" mass="24599">MANDTLAPCDGYLTPVTPEALSGAKPFHYSLNIKDPDKMGLYKCSCTAKFYDYVAGCTTCFQGPGVNVTVDSFETFAGYCLNAGYDVNDPSKQPATPPKTSAKAPPSPTPSPKQNPTTPPPPSSKKSCNTPNDPCIAVNETLTICGGVFSPPFKSTSSGSYGVDDPKLAPCMCNDKFYQQLKNCTMCFATPTNNITVVPLDKFKEECSKLGVTYGATLFGIFLGWASANMI</sequence>
<accession>A0A9W4SFF2</accession>
<evidence type="ECO:0000313" key="2">
    <source>
        <dbReference type="EMBL" id="CAI2167519.1"/>
    </source>
</evidence>
<evidence type="ECO:0000313" key="3">
    <source>
        <dbReference type="Proteomes" id="UP001153678"/>
    </source>
</evidence>
<proteinExistence type="predicted"/>
<reference evidence="2" key="1">
    <citation type="submission" date="2022-08" db="EMBL/GenBank/DDBJ databases">
        <authorList>
            <person name="Kallberg Y."/>
            <person name="Tangrot J."/>
            <person name="Rosling A."/>
        </authorList>
    </citation>
    <scope>NUCLEOTIDE SEQUENCE</scope>
    <source>
        <strain evidence="2">Wild A</strain>
    </source>
</reference>
<dbReference type="Proteomes" id="UP001153678">
    <property type="component" value="Unassembled WGS sequence"/>
</dbReference>